<organism evidence="3 4">
    <name type="scientific">Allosphingosinicella deserti</name>
    <dbReference type="NCBI Taxonomy" id="2116704"/>
    <lineage>
        <taxon>Bacteria</taxon>
        <taxon>Pseudomonadati</taxon>
        <taxon>Pseudomonadota</taxon>
        <taxon>Alphaproteobacteria</taxon>
        <taxon>Sphingomonadales</taxon>
        <taxon>Sphingomonadaceae</taxon>
        <taxon>Allosphingosinicella</taxon>
    </lineage>
</organism>
<evidence type="ECO:0000313" key="3">
    <source>
        <dbReference type="EMBL" id="PSJ37256.1"/>
    </source>
</evidence>
<feature type="domain" description="YCII-related" evidence="2">
    <location>
        <begin position="1"/>
        <end position="83"/>
    </location>
</feature>
<comment type="similarity">
    <text evidence="1">Belongs to the YciI family.</text>
</comment>
<dbReference type="PANTHER" id="PTHR33606:SF3">
    <property type="entry name" value="PROTEIN YCII"/>
    <property type="match status" value="1"/>
</dbReference>
<dbReference type="RefSeq" id="WP_106515245.1">
    <property type="nucleotide sequence ID" value="NZ_PXYI01000009.1"/>
</dbReference>
<evidence type="ECO:0000313" key="4">
    <source>
        <dbReference type="Proteomes" id="UP000241167"/>
    </source>
</evidence>
<dbReference type="Gene3D" id="3.30.70.1060">
    <property type="entry name" value="Dimeric alpha+beta barrel"/>
    <property type="match status" value="1"/>
</dbReference>
<dbReference type="AlphaFoldDB" id="A0A2P7QH56"/>
<dbReference type="InterPro" id="IPR011008">
    <property type="entry name" value="Dimeric_a/b-barrel"/>
</dbReference>
<keyword evidence="4" id="KW-1185">Reference proteome</keyword>
<dbReference type="InterPro" id="IPR051807">
    <property type="entry name" value="Sec-metab_biosynth-assoc"/>
</dbReference>
<comment type="caution">
    <text evidence="3">The sequence shown here is derived from an EMBL/GenBank/DDBJ whole genome shotgun (WGS) entry which is preliminary data.</text>
</comment>
<evidence type="ECO:0000256" key="1">
    <source>
        <dbReference type="ARBA" id="ARBA00007689"/>
    </source>
</evidence>
<gene>
    <name evidence="3" type="ORF">C7I55_22275</name>
</gene>
<evidence type="ECO:0000259" key="2">
    <source>
        <dbReference type="Pfam" id="PF03795"/>
    </source>
</evidence>
<dbReference type="PANTHER" id="PTHR33606">
    <property type="entry name" value="PROTEIN YCII"/>
    <property type="match status" value="1"/>
</dbReference>
<dbReference type="InterPro" id="IPR005545">
    <property type="entry name" value="YCII"/>
</dbReference>
<accession>A0A2P7QH56</accession>
<dbReference type="Pfam" id="PF03795">
    <property type="entry name" value="YCII"/>
    <property type="match status" value="1"/>
</dbReference>
<name>A0A2P7QH56_9SPHN</name>
<dbReference type="OrthoDB" id="2293521at2"/>
<proteinExistence type="inferred from homology"/>
<dbReference type="SUPFAM" id="SSF54909">
    <property type="entry name" value="Dimeric alpha+beta barrel"/>
    <property type="match status" value="1"/>
</dbReference>
<dbReference type="Proteomes" id="UP000241167">
    <property type="component" value="Unassembled WGS sequence"/>
</dbReference>
<protein>
    <recommendedName>
        <fullName evidence="2">YCII-related domain-containing protein</fullName>
    </recommendedName>
</protein>
<reference evidence="3 4" key="1">
    <citation type="submission" date="2018-03" db="EMBL/GenBank/DDBJ databases">
        <title>The draft genome of Sphingosinicella sp. GL-C-18.</title>
        <authorList>
            <person name="Liu L."/>
            <person name="Li L."/>
            <person name="Liang L."/>
            <person name="Zhang X."/>
            <person name="Wang T."/>
        </authorList>
    </citation>
    <scope>NUCLEOTIDE SEQUENCE [LARGE SCALE GENOMIC DNA]</scope>
    <source>
        <strain evidence="3 4">GL-C-18</strain>
    </source>
</reference>
<sequence length="107" mass="12032">MHFVVIGKDKGAGELRRRNRAAHLDFVAGEQDKIVYGGPLIEDGRMIGSLFVFDLPDRAALDTYLASDPYFVQAIFETIEIYESRWLVPEREPGFLTAEAERARAAS</sequence>
<dbReference type="EMBL" id="PXYI01000009">
    <property type="protein sequence ID" value="PSJ37256.1"/>
    <property type="molecule type" value="Genomic_DNA"/>
</dbReference>